<accession>A0ABR0MIH5</accession>
<keyword evidence="2" id="KW-1185">Reference proteome</keyword>
<dbReference type="Proteomes" id="UP001358586">
    <property type="component" value="Chromosome 13"/>
</dbReference>
<proteinExistence type="predicted"/>
<reference evidence="1 2" key="1">
    <citation type="submission" date="2023-03" db="EMBL/GenBank/DDBJ databases">
        <title>WGS of Gossypium arboreum.</title>
        <authorList>
            <person name="Yu D."/>
        </authorList>
    </citation>
    <scope>NUCLEOTIDE SEQUENCE [LARGE SCALE GENOMIC DNA]</scope>
    <source>
        <tissue evidence="1">Leaf</tissue>
    </source>
</reference>
<evidence type="ECO:0000313" key="1">
    <source>
        <dbReference type="EMBL" id="KAK5772897.1"/>
    </source>
</evidence>
<comment type="caution">
    <text evidence="1">The sequence shown here is derived from an EMBL/GenBank/DDBJ whole genome shotgun (WGS) entry which is preliminary data.</text>
</comment>
<evidence type="ECO:0000313" key="2">
    <source>
        <dbReference type="Proteomes" id="UP001358586"/>
    </source>
</evidence>
<name>A0ABR0MIH5_GOSAR</name>
<organism evidence="1 2">
    <name type="scientific">Gossypium arboreum</name>
    <name type="common">Tree cotton</name>
    <name type="synonym">Gossypium nanking</name>
    <dbReference type="NCBI Taxonomy" id="29729"/>
    <lineage>
        <taxon>Eukaryota</taxon>
        <taxon>Viridiplantae</taxon>
        <taxon>Streptophyta</taxon>
        <taxon>Embryophyta</taxon>
        <taxon>Tracheophyta</taxon>
        <taxon>Spermatophyta</taxon>
        <taxon>Magnoliopsida</taxon>
        <taxon>eudicotyledons</taxon>
        <taxon>Gunneridae</taxon>
        <taxon>Pentapetalae</taxon>
        <taxon>rosids</taxon>
        <taxon>malvids</taxon>
        <taxon>Malvales</taxon>
        <taxon>Malvaceae</taxon>
        <taxon>Malvoideae</taxon>
        <taxon>Gossypium</taxon>
    </lineage>
</organism>
<protein>
    <submittedName>
        <fullName evidence="1">Uncharacterized protein</fullName>
    </submittedName>
</protein>
<dbReference type="EMBL" id="JARKNE010000013">
    <property type="protein sequence ID" value="KAK5772897.1"/>
    <property type="molecule type" value="Genomic_DNA"/>
</dbReference>
<gene>
    <name evidence="1" type="ORF">PVK06_049199</name>
</gene>
<sequence length="97" mass="11242">MRRKNNRVTAIRNSDGNWVYEFEDIEDEANKFFQKLYRDILVPMGTLPQSGFPQLDPADISFLERPVTNEEIKKAMFDMAPLKAPGSDGFHALFFQK</sequence>